<evidence type="ECO:0000313" key="1">
    <source>
        <dbReference type="EMBL" id="KAJ2973118.1"/>
    </source>
</evidence>
<reference evidence="1" key="1">
    <citation type="submission" date="2022-08" db="EMBL/GenBank/DDBJ databases">
        <title>Genome Sequence of Lecanicillium fungicola.</title>
        <authorList>
            <person name="Buettner E."/>
        </authorList>
    </citation>
    <scope>NUCLEOTIDE SEQUENCE</scope>
    <source>
        <strain evidence="1">Babe33</strain>
    </source>
</reference>
<gene>
    <name evidence="1" type="ORF">NQ176_g6782</name>
</gene>
<organism evidence="1 2">
    <name type="scientific">Zarea fungicola</name>
    <dbReference type="NCBI Taxonomy" id="93591"/>
    <lineage>
        <taxon>Eukaryota</taxon>
        <taxon>Fungi</taxon>
        <taxon>Dikarya</taxon>
        <taxon>Ascomycota</taxon>
        <taxon>Pezizomycotina</taxon>
        <taxon>Sordariomycetes</taxon>
        <taxon>Hypocreomycetidae</taxon>
        <taxon>Hypocreales</taxon>
        <taxon>Cordycipitaceae</taxon>
        <taxon>Zarea</taxon>
    </lineage>
</organism>
<keyword evidence="2" id="KW-1185">Reference proteome</keyword>
<dbReference type="EMBL" id="JANJQO010001025">
    <property type="protein sequence ID" value="KAJ2973118.1"/>
    <property type="molecule type" value="Genomic_DNA"/>
</dbReference>
<sequence length="1045" mass="118778">MDTAAIRGLFAASLAADADSRRNAELQLKQIEEQPGFLVCLLDILESEQDASVRLSTIIFLKNRVQRAWYTTEPVAAGKLIPDEEKDRIRDRLVPLLANSDQLVRQQLVPVIQRVLQSDFPAKWPNFMGFTSELLNTNTPASVLAGLQCLLAICRAFRFKASDSDDRAHFDKIVEASFPRLLAICNELVNQESDEAGEMLHLALKTYKHATWLELSPSLRVSETNIAWCTVFLQTVAKAAPASVMQQDPTDRELHHWWKAKKWAYFNLNRLFIRHGNPTIPGKKDESLAFAKNFIANIAPEILKHYLHEIEKWVAKTSWLSRPCLSYTLIFLDEAVGPKEMWPHLQPHLTNLVTHFVFPVLCLTEDDIEKFEEEPEEYLHRKLTYFEEASAPDVAATNFLVNLTKQRRKEVFEILKFVNAVVTEYETAAPEAKNHVAKEGALRMIGTLAPVILGKKSPIADQIEYFLVRYVFPDFKSPQGYLRARACDTIEKFEQLDFQDQNNLLTIYRNILDGMADEALPVRITAALALQPLIRHDLIRQHMKQSIPTIMQQLLKLANEADIDALANVMEDFVEVFATELTPFAVALCEQLRDTYLRIVRELIEKESKAADDEELYIAYDDKSITALGVLQTIGTLVLTLESTPDVLLHIEAVLMPVIKVTLENKLYDLYNEAFEIIDSCTFTAKAISPNMWQAFELIHTTFKSGAEFYLEDMLPALDNFVQYGSPQLAQKPEYVQALFEMVSDMFTDPRQGGVERICACKLAEALMLSLRGSIDQCVEGFVAMAMTVLSAQPDVKPKSYKIYLVEMVINAIHYNPLLTLQILETKGWTNRFFSLWFGSMSSFSRVHDKKLCIVAISALLNLNHEQVPPSVSVGWPRLLQGITELFRTLPAALKNREEALREDPYYSSNYTYDDDDDEWDDDEGKWEAADEEPAVEEEPTEAKEESNAYLEFLHDEAQKFSRAIDDDDDDELREDSVLLESPLDKVEPYQLFRATLMKMQQEQPQFYTNLAGHLSPEEQNVLQSIVAKADAIAQSQVPPNGGPN</sequence>
<name>A0ACC1N2W2_9HYPO</name>
<dbReference type="Proteomes" id="UP001143910">
    <property type="component" value="Unassembled WGS sequence"/>
</dbReference>
<comment type="caution">
    <text evidence="1">The sequence shown here is derived from an EMBL/GenBank/DDBJ whole genome shotgun (WGS) entry which is preliminary data.</text>
</comment>
<protein>
    <submittedName>
        <fullName evidence="1">Uncharacterized protein</fullName>
    </submittedName>
</protein>
<proteinExistence type="predicted"/>
<accession>A0ACC1N2W2</accession>
<evidence type="ECO:0000313" key="2">
    <source>
        <dbReference type="Proteomes" id="UP001143910"/>
    </source>
</evidence>